<evidence type="ECO:0000256" key="4">
    <source>
        <dbReference type="SAM" id="SignalP"/>
    </source>
</evidence>
<dbReference type="Pfam" id="PF01476">
    <property type="entry name" value="LysM"/>
    <property type="match status" value="3"/>
</dbReference>
<accession>A0A161YG13</accession>
<feature type="domain" description="LysM" evidence="5">
    <location>
        <begin position="98"/>
        <end position="145"/>
    </location>
</feature>
<feature type="domain" description="LysM" evidence="5">
    <location>
        <begin position="295"/>
        <end position="343"/>
    </location>
</feature>
<dbReference type="Proteomes" id="UP000076584">
    <property type="component" value="Unassembled WGS sequence"/>
</dbReference>
<name>A0A161YG13_COLIC</name>
<feature type="domain" description="LysM" evidence="5">
    <location>
        <begin position="186"/>
        <end position="233"/>
    </location>
</feature>
<keyword evidence="1" id="KW-0147">Chitin-binding</keyword>
<dbReference type="InterPro" id="IPR018392">
    <property type="entry name" value="LysM"/>
</dbReference>
<sequence>MAHLFPTLAIILAGVVGVIAQAPAPTQPGVATNCGKWHIIKAGNTCASLETQYSITHAQFLAWNPAVSNNCVTNFWPDYAYCVGLASSHPGTVSNCNLWHVVRSGNTCATLESQYGITHAQFIAWNSAVSSDCVTNFWPDYAYCVGIPGTTPQPTTTSVPVTTASITRVTTPAGPTFTGTPSNCNSWHVVKAGDTCATVASLYGITTADFLKYNPAVSSDCATNFWPTYAYCVGLGPVVSITSTSVTTTTRATSSFNSTYSIRHPVTSWSLTDPTTDTAWPPTKTQAGQPNYCNNWHLVAEKQSCEDIWAKYNTWMSLIDFFAWNPAVSTDCSGLYLNYYVCVGIQPQTAVTVDLPTAVANFTLPPYVTWTAEPLPDVDSNFTPTPSHGPMPTNCVNYHKAVALTNAKGNSCNNILADHAEITREQFFSWNPVLSGNCEGIWADNYYCVGAYSSDNDLPQPPTVKTKPSPVPSDSASNCVAWYQTTDGDTCEDLAAIFGSFSEANFKMWNPAVGSDCSGIVVGSGSVGVTKLTALITFLVKVWLLLLRGHRWHSYDEDDECGTRYPLHYDVARGYNHK</sequence>
<evidence type="ECO:0000313" key="7">
    <source>
        <dbReference type="Proteomes" id="UP000076584"/>
    </source>
</evidence>
<proteinExistence type="inferred from homology"/>
<dbReference type="PANTHER" id="PTHR34997:SF1">
    <property type="entry name" value="PEPTIDOGLYCAN-BINDING LYSIN DOMAIN"/>
    <property type="match status" value="1"/>
</dbReference>
<dbReference type="InterPro" id="IPR052210">
    <property type="entry name" value="LysM1-like"/>
</dbReference>
<feature type="chain" id="PRO_5007830270" description="LysM domain-containing protein" evidence="4">
    <location>
        <begin position="21"/>
        <end position="578"/>
    </location>
</feature>
<organism evidence="6 7">
    <name type="scientific">Colletotrichum incanum</name>
    <name type="common">Soybean anthracnose fungus</name>
    <dbReference type="NCBI Taxonomy" id="1573173"/>
    <lineage>
        <taxon>Eukaryota</taxon>
        <taxon>Fungi</taxon>
        <taxon>Dikarya</taxon>
        <taxon>Ascomycota</taxon>
        <taxon>Pezizomycotina</taxon>
        <taxon>Sordariomycetes</taxon>
        <taxon>Hypocreomycetidae</taxon>
        <taxon>Glomerellales</taxon>
        <taxon>Glomerellaceae</taxon>
        <taxon>Colletotrichum</taxon>
        <taxon>Colletotrichum spaethianum species complex</taxon>
    </lineage>
</organism>
<evidence type="ECO:0000256" key="3">
    <source>
        <dbReference type="ARBA" id="ARBA00044955"/>
    </source>
</evidence>
<feature type="domain" description="LysM" evidence="5">
    <location>
        <begin position="36"/>
        <end position="83"/>
    </location>
</feature>
<dbReference type="SMART" id="SM00257">
    <property type="entry name" value="LysM"/>
    <property type="match status" value="4"/>
</dbReference>
<keyword evidence="7" id="KW-1185">Reference proteome</keyword>
<dbReference type="EMBL" id="LFIW01002401">
    <property type="protein sequence ID" value="KZL71567.1"/>
    <property type="molecule type" value="Genomic_DNA"/>
</dbReference>
<dbReference type="Gene3D" id="3.10.350.10">
    <property type="entry name" value="LysM domain"/>
    <property type="match status" value="6"/>
</dbReference>
<dbReference type="PANTHER" id="PTHR34997">
    <property type="entry name" value="AM15"/>
    <property type="match status" value="1"/>
</dbReference>
<dbReference type="GO" id="GO:0008061">
    <property type="term" value="F:chitin binding"/>
    <property type="evidence" value="ECO:0007669"/>
    <property type="project" value="UniProtKB-KW"/>
</dbReference>
<comment type="caution">
    <text evidence="6">The sequence shown here is derived from an EMBL/GenBank/DDBJ whole genome shotgun (WGS) entry which is preliminary data.</text>
</comment>
<keyword evidence="2" id="KW-0843">Virulence</keyword>
<dbReference type="SUPFAM" id="SSF54106">
    <property type="entry name" value="LysM domain"/>
    <property type="match status" value="3"/>
</dbReference>
<evidence type="ECO:0000259" key="5">
    <source>
        <dbReference type="PROSITE" id="PS51782"/>
    </source>
</evidence>
<gene>
    <name evidence="6" type="ORF">CI238_12141</name>
</gene>
<dbReference type="InterPro" id="IPR036779">
    <property type="entry name" value="LysM_dom_sf"/>
</dbReference>
<reference evidence="6 7" key="1">
    <citation type="submission" date="2015-06" db="EMBL/GenBank/DDBJ databases">
        <title>Survival trade-offs in plant roots during colonization by closely related pathogenic and mutualistic fungi.</title>
        <authorList>
            <person name="Hacquard S."/>
            <person name="Kracher B."/>
            <person name="Hiruma K."/>
            <person name="Weinman A."/>
            <person name="Muench P."/>
            <person name="Garrido Oter R."/>
            <person name="Ver Loren van Themaat E."/>
            <person name="Dallerey J.-F."/>
            <person name="Damm U."/>
            <person name="Henrissat B."/>
            <person name="Lespinet O."/>
            <person name="Thon M."/>
            <person name="Kemen E."/>
            <person name="McHardy A.C."/>
            <person name="Schulze-Lefert P."/>
            <person name="O'Connell R.J."/>
        </authorList>
    </citation>
    <scope>NUCLEOTIDE SEQUENCE [LARGE SCALE GENOMIC DNA]</scope>
    <source>
        <strain evidence="6 7">MAFF 238704</strain>
    </source>
</reference>
<protein>
    <recommendedName>
        <fullName evidence="5">LysM domain-containing protein</fullName>
    </recommendedName>
</protein>
<feature type="signal peptide" evidence="4">
    <location>
        <begin position="1"/>
        <end position="20"/>
    </location>
</feature>
<dbReference type="STRING" id="1573173.A0A161YG13"/>
<dbReference type="CDD" id="cd00118">
    <property type="entry name" value="LysM"/>
    <property type="match status" value="2"/>
</dbReference>
<keyword evidence="4" id="KW-0732">Signal</keyword>
<evidence type="ECO:0000256" key="2">
    <source>
        <dbReference type="ARBA" id="ARBA00023026"/>
    </source>
</evidence>
<evidence type="ECO:0000256" key="1">
    <source>
        <dbReference type="ARBA" id="ARBA00022669"/>
    </source>
</evidence>
<dbReference type="AlphaFoldDB" id="A0A161YG13"/>
<comment type="similarity">
    <text evidence="3">Belongs to the secreted LysM effector family.</text>
</comment>
<dbReference type="PROSITE" id="PS51782">
    <property type="entry name" value="LYSM"/>
    <property type="match status" value="4"/>
</dbReference>
<evidence type="ECO:0000313" key="6">
    <source>
        <dbReference type="EMBL" id="KZL71567.1"/>
    </source>
</evidence>